<proteinExistence type="predicted"/>
<dbReference type="NCBIfam" id="TIGR01533">
    <property type="entry name" value="lipo_e_P4"/>
    <property type="match status" value="1"/>
</dbReference>
<organism evidence="3 4">
    <name type="scientific">Mucilaginibacter defluvii</name>
    <dbReference type="NCBI Taxonomy" id="1196019"/>
    <lineage>
        <taxon>Bacteria</taxon>
        <taxon>Pseudomonadati</taxon>
        <taxon>Bacteroidota</taxon>
        <taxon>Sphingobacteriia</taxon>
        <taxon>Sphingobacteriales</taxon>
        <taxon>Sphingobacteriaceae</taxon>
        <taxon>Mucilaginibacter</taxon>
    </lineage>
</organism>
<dbReference type="SFLD" id="SFLDS00003">
    <property type="entry name" value="Haloacid_Dehalogenase"/>
    <property type="match status" value="1"/>
</dbReference>
<dbReference type="RefSeq" id="WP_345329199.1">
    <property type="nucleotide sequence ID" value="NZ_BAABJI010000001.1"/>
</dbReference>
<feature type="signal peptide" evidence="2">
    <location>
        <begin position="1"/>
        <end position="23"/>
    </location>
</feature>
<keyword evidence="4" id="KW-1185">Reference proteome</keyword>
<dbReference type="InterPro" id="IPR005519">
    <property type="entry name" value="Acid_phosphat_B-like"/>
</dbReference>
<protein>
    <submittedName>
        <fullName evidence="3">5'-nucleotidase, lipoprotein e(P4) family</fullName>
    </submittedName>
</protein>
<dbReference type="SUPFAM" id="SSF56784">
    <property type="entry name" value="HAD-like"/>
    <property type="match status" value="1"/>
</dbReference>
<name>A0ABP9FK12_9SPHI</name>
<evidence type="ECO:0000256" key="2">
    <source>
        <dbReference type="SAM" id="SignalP"/>
    </source>
</evidence>
<dbReference type="InterPro" id="IPR036412">
    <property type="entry name" value="HAD-like_sf"/>
</dbReference>
<evidence type="ECO:0000256" key="1">
    <source>
        <dbReference type="ARBA" id="ARBA00022729"/>
    </source>
</evidence>
<dbReference type="PANTHER" id="PTHR31284">
    <property type="entry name" value="ACID PHOSPHATASE-LIKE PROTEIN"/>
    <property type="match status" value="1"/>
</dbReference>
<dbReference type="Gene3D" id="3.40.50.1000">
    <property type="entry name" value="HAD superfamily/HAD-like"/>
    <property type="match status" value="1"/>
</dbReference>
<dbReference type="CDD" id="cd07534">
    <property type="entry name" value="HAD_CAP"/>
    <property type="match status" value="1"/>
</dbReference>
<accession>A0ABP9FK12</accession>
<comment type="caution">
    <text evidence="3">The sequence shown here is derived from an EMBL/GenBank/DDBJ whole genome shotgun (WGS) entry which is preliminary data.</text>
</comment>
<feature type="chain" id="PRO_5047127749" evidence="2">
    <location>
        <begin position="24"/>
        <end position="268"/>
    </location>
</feature>
<dbReference type="InterPro" id="IPR023214">
    <property type="entry name" value="HAD_sf"/>
</dbReference>
<dbReference type="InterPro" id="IPR006423">
    <property type="entry name" value="Lipo_e_P4"/>
</dbReference>
<dbReference type="PIRSF" id="PIRSF019271">
    <property type="entry name" value="Acid_Ptase_C"/>
    <property type="match status" value="1"/>
</dbReference>
<dbReference type="SFLD" id="SFLDG01125">
    <property type="entry name" value="C1.1:_Acid_Phosphatase_Like"/>
    <property type="match status" value="1"/>
</dbReference>
<dbReference type="PROSITE" id="PS51257">
    <property type="entry name" value="PROKAR_LIPOPROTEIN"/>
    <property type="match status" value="1"/>
</dbReference>
<keyword evidence="3" id="KW-0449">Lipoprotein</keyword>
<dbReference type="EMBL" id="BAABJI010000001">
    <property type="protein sequence ID" value="GAA4904204.1"/>
    <property type="molecule type" value="Genomic_DNA"/>
</dbReference>
<gene>
    <name evidence="3" type="ORF">GCM10023313_03490</name>
</gene>
<dbReference type="Proteomes" id="UP001501436">
    <property type="component" value="Unassembled WGS sequence"/>
</dbReference>
<reference evidence="4" key="1">
    <citation type="journal article" date="2019" name="Int. J. Syst. Evol. Microbiol.">
        <title>The Global Catalogue of Microorganisms (GCM) 10K type strain sequencing project: providing services to taxonomists for standard genome sequencing and annotation.</title>
        <authorList>
            <consortium name="The Broad Institute Genomics Platform"/>
            <consortium name="The Broad Institute Genome Sequencing Center for Infectious Disease"/>
            <person name="Wu L."/>
            <person name="Ma J."/>
        </authorList>
    </citation>
    <scope>NUCLEOTIDE SEQUENCE [LARGE SCALE GENOMIC DNA]</scope>
    <source>
        <strain evidence="4">JCM 18283</strain>
    </source>
</reference>
<evidence type="ECO:0000313" key="4">
    <source>
        <dbReference type="Proteomes" id="UP001501436"/>
    </source>
</evidence>
<evidence type="ECO:0000313" key="3">
    <source>
        <dbReference type="EMBL" id="GAA4904204.1"/>
    </source>
</evidence>
<dbReference type="Pfam" id="PF03767">
    <property type="entry name" value="Acid_phosphat_B"/>
    <property type="match status" value="1"/>
</dbReference>
<sequence>MNKLKLLLPVAFLMLITSCTVKHQTVQTRSVANNGKAWASVWQQRAAEYKALCFQAYNAARVQVDLAIKTPTDKPLAIVTDIDETVLDNSPYDAQRALNNLEFDTKTWKAWTAKAIADTVAGAPAFLKYAASKGITVFYITNRDEDERGGTLKNLKRYGLPDADNAHLLLKQTSSSKESRRQQVQKTHNIILLCGDNLPDFDALYDNKPNEQNRDQATRKLANQFGTKYIVLPNPSYGDWEGALYKWNYKLTPAQKDSVIQAATKTDQ</sequence>
<dbReference type="PANTHER" id="PTHR31284:SF10">
    <property type="entry name" value="ACID PHOSPHATASE-LIKE PROTEIN"/>
    <property type="match status" value="1"/>
</dbReference>
<keyword evidence="1 2" id="KW-0732">Signal</keyword>